<dbReference type="EMBL" id="JAOPGA020001554">
    <property type="protein sequence ID" value="KAL0489404.1"/>
    <property type="molecule type" value="Genomic_DNA"/>
</dbReference>
<sequence>MLGDLVLYQKQPPLPLFISPSKKETNVKKAVLCIAGMTDGLLSLPYTQKLIDGLPEYHIVQMLLSSSYNQWGLQSLDSDADQICLAVSVLVDEFKFEQVVIFGHSTGCQDVIHTLLHRKDHACFPHLRSAVMQAPVSDREAFIMFDKKGVEESISVARSVEDKEDLLPRNLMSKLGWNNVPMTARRWLSVADLNGQDDYFSSDLSNDFVKSTFGQVTIPLLALIGEKDEYMPPEVDKQKLVDLWRSNSDGSRFEAAIIPGATHKIEDESAQNELVVQVKNFLEKYM</sequence>
<organism evidence="1 2">
    <name type="scientific">Acrasis kona</name>
    <dbReference type="NCBI Taxonomy" id="1008807"/>
    <lineage>
        <taxon>Eukaryota</taxon>
        <taxon>Discoba</taxon>
        <taxon>Heterolobosea</taxon>
        <taxon>Tetramitia</taxon>
        <taxon>Eutetramitia</taxon>
        <taxon>Acrasidae</taxon>
        <taxon>Acrasis</taxon>
    </lineage>
</organism>
<dbReference type="PANTHER" id="PTHR31591:SF1">
    <property type="entry name" value="UPF0613 PROTEIN PB24D3.06C"/>
    <property type="match status" value="1"/>
</dbReference>
<gene>
    <name evidence="1" type="ORF">AKO1_010683</name>
</gene>
<dbReference type="InterPro" id="IPR013744">
    <property type="entry name" value="SidJ"/>
</dbReference>
<name>A0AAW2ZL31_9EUKA</name>
<dbReference type="PANTHER" id="PTHR31591">
    <property type="entry name" value="UPF0613 PROTEIN PB24D3.06C"/>
    <property type="match status" value="1"/>
</dbReference>
<comment type="caution">
    <text evidence="1">The sequence shown here is derived from an EMBL/GenBank/DDBJ whole genome shotgun (WGS) entry which is preliminary data.</text>
</comment>
<dbReference type="AlphaFoldDB" id="A0AAW2ZL31"/>
<dbReference type="SUPFAM" id="SSF53474">
    <property type="entry name" value="alpha/beta-Hydrolases"/>
    <property type="match status" value="1"/>
</dbReference>
<reference evidence="1 2" key="1">
    <citation type="submission" date="2024-03" db="EMBL/GenBank/DDBJ databases">
        <title>The Acrasis kona genome and developmental transcriptomes reveal deep origins of eukaryotic multicellular pathways.</title>
        <authorList>
            <person name="Sheikh S."/>
            <person name="Fu C.-J."/>
            <person name="Brown M.W."/>
            <person name="Baldauf S.L."/>
        </authorList>
    </citation>
    <scope>NUCLEOTIDE SEQUENCE [LARGE SCALE GENOMIC DNA]</scope>
    <source>
        <strain evidence="1 2">ATCC MYA-3509</strain>
    </source>
</reference>
<evidence type="ECO:0000313" key="1">
    <source>
        <dbReference type="EMBL" id="KAL0489404.1"/>
    </source>
</evidence>
<evidence type="ECO:0000313" key="2">
    <source>
        <dbReference type="Proteomes" id="UP001431209"/>
    </source>
</evidence>
<accession>A0AAW2ZL31</accession>
<dbReference type="Gene3D" id="3.40.50.1820">
    <property type="entry name" value="alpha/beta hydrolase"/>
    <property type="match status" value="1"/>
</dbReference>
<dbReference type="InterPro" id="IPR029058">
    <property type="entry name" value="AB_hydrolase_fold"/>
</dbReference>
<dbReference type="Pfam" id="PF08538">
    <property type="entry name" value="DUF1749"/>
    <property type="match status" value="1"/>
</dbReference>
<protein>
    <submittedName>
        <fullName evidence="1">Uncharacterized protein</fullName>
    </submittedName>
</protein>
<keyword evidence="2" id="KW-1185">Reference proteome</keyword>
<dbReference type="Proteomes" id="UP001431209">
    <property type="component" value="Unassembled WGS sequence"/>
</dbReference>
<proteinExistence type="predicted"/>